<dbReference type="PANTHER" id="PTHR48055">
    <property type="entry name" value="LEUCINE-RICH REPEAT RECEPTOR PROTEIN KINASE EMS1"/>
    <property type="match status" value="1"/>
</dbReference>
<dbReference type="EMBL" id="CP136894">
    <property type="protein sequence ID" value="WOL07144.1"/>
    <property type="molecule type" value="Genomic_DNA"/>
</dbReference>
<dbReference type="GO" id="GO:0016020">
    <property type="term" value="C:membrane"/>
    <property type="evidence" value="ECO:0007669"/>
    <property type="project" value="TreeGrafter"/>
</dbReference>
<dbReference type="PROSITE" id="PS50011">
    <property type="entry name" value="PROTEIN_KINASE_DOM"/>
    <property type="match status" value="1"/>
</dbReference>
<dbReference type="GO" id="GO:0004672">
    <property type="term" value="F:protein kinase activity"/>
    <property type="evidence" value="ECO:0007669"/>
    <property type="project" value="InterPro"/>
</dbReference>
<evidence type="ECO:0000259" key="1">
    <source>
        <dbReference type="PROSITE" id="PS50011"/>
    </source>
</evidence>
<dbReference type="InterPro" id="IPR011009">
    <property type="entry name" value="Kinase-like_dom_sf"/>
</dbReference>
<dbReference type="Gene3D" id="1.10.510.10">
    <property type="entry name" value="Transferase(Phosphotransferase) domain 1"/>
    <property type="match status" value="1"/>
</dbReference>
<protein>
    <submittedName>
        <fullName evidence="2">Receptor-like protein kinase</fullName>
    </submittedName>
</protein>
<evidence type="ECO:0000313" key="3">
    <source>
        <dbReference type="Proteomes" id="UP001327560"/>
    </source>
</evidence>
<dbReference type="PANTHER" id="PTHR48055:SF9">
    <property type="entry name" value="PROTEIN KINASE DOMAIN-CONTAINING PROTEIN"/>
    <property type="match status" value="1"/>
</dbReference>
<sequence>MAFIKEKNPPNHSLEMEEKGICAYILVKLILNYYTFKSKYSVEIAASEVLVFKEAGCRKMSVKEIYAATDNLNALNFIGKGIAGKVYKGVLSNGCHVAIKHIKDGYAETFMREVTSLCHIRHPNLVLCRGIVKKKTNASMCPTNILLGVDFEAKLSNFGLSKVVDLGVSYVSSEVRGTFGYVDPEYRQNHWKRVINLNLMRRPMPLNRMVGSSTTSSQYPKLGGEYSVEAFEVCFKLALSCIAHKQQRAAMGRVMSSLERALKISNKVVEISSSSETYSLTVN</sequence>
<dbReference type="InterPro" id="IPR000719">
    <property type="entry name" value="Prot_kinase_dom"/>
</dbReference>
<dbReference type="AlphaFoldDB" id="A0AAQ3KF61"/>
<keyword evidence="2" id="KW-0808">Transferase</keyword>
<reference evidence="2 3" key="1">
    <citation type="submission" date="2023-10" db="EMBL/GenBank/DDBJ databases">
        <title>Chromosome-scale genome assembly provides insights into flower coloration mechanisms of Canna indica.</title>
        <authorList>
            <person name="Li C."/>
        </authorList>
    </citation>
    <scope>NUCLEOTIDE SEQUENCE [LARGE SCALE GENOMIC DNA]</scope>
    <source>
        <tissue evidence="2">Flower</tissue>
    </source>
</reference>
<keyword evidence="2" id="KW-0675">Receptor</keyword>
<dbReference type="Pfam" id="PF07714">
    <property type="entry name" value="PK_Tyr_Ser-Thr"/>
    <property type="match status" value="1"/>
</dbReference>
<evidence type="ECO:0000313" key="2">
    <source>
        <dbReference type="EMBL" id="WOL07144.1"/>
    </source>
</evidence>
<gene>
    <name evidence="2" type="ORF">Cni_G15881</name>
</gene>
<dbReference type="Gene3D" id="3.30.200.20">
    <property type="entry name" value="Phosphorylase Kinase, domain 1"/>
    <property type="match status" value="1"/>
</dbReference>
<keyword evidence="3" id="KW-1185">Reference proteome</keyword>
<accession>A0AAQ3KF61</accession>
<feature type="domain" description="Protein kinase" evidence="1">
    <location>
        <begin position="72"/>
        <end position="283"/>
    </location>
</feature>
<organism evidence="2 3">
    <name type="scientific">Canna indica</name>
    <name type="common">Indian-shot</name>
    <dbReference type="NCBI Taxonomy" id="4628"/>
    <lineage>
        <taxon>Eukaryota</taxon>
        <taxon>Viridiplantae</taxon>
        <taxon>Streptophyta</taxon>
        <taxon>Embryophyta</taxon>
        <taxon>Tracheophyta</taxon>
        <taxon>Spermatophyta</taxon>
        <taxon>Magnoliopsida</taxon>
        <taxon>Liliopsida</taxon>
        <taxon>Zingiberales</taxon>
        <taxon>Cannaceae</taxon>
        <taxon>Canna</taxon>
    </lineage>
</organism>
<name>A0AAQ3KF61_9LILI</name>
<dbReference type="GO" id="GO:0005524">
    <property type="term" value="F:ATP binding"/>
    <property type="evidence" value="ECO:0007669"/>
    <property type="project" value="InterPro"/>
</dbReference>
<dbReference type="SUPFAM" id="SSF56112">
    <property type="entry name" value="Protein kinase-like (PK-like)"/>
    <property type="match status" value="1"/>
</dbReference>
<keyword evidence="2" id="KW-0418">Kinase</keyword>
<dbReference type="InterPro" id="IPR001245">
    <property type="entry name" value="Ser-Thr/Tyr_kinase_cat_dom"/>
</dbReference>
<dbReference type="InterPro" id="IPR051564">
    <property type="entry name" value="LRR_receptor-like_kinase"/>
</dbReference>
<dbReference type="Proteomes" id="UP001327560">
    <property type="component" value="Chromosome 5"/>
</dbReference>
<proteinExistence type="predicted"/>